<evidence type="ECO:0000313" key="1">
    <source>
        <dbReference type="EMBL" id="AEP29317.1"/>
    </source>
</evidence>
<proteinExistence type="predicted"/>
<dbReference type="EMBL" id="CP003060">
    <property type="protein sequence ID" value="AEP29317.1"/>
    <property type="molecule type" value="Genomic_DNA"/>
</dbReference>
<organism evidence="1 2">
    <name type="scientific">Glaciecola nitratireducens (strain JCM 12485 / KCTC 12276 / FR1064)</name>
    <dbReference type="NCBI Taxonomy" id="1085623"/>
    <lineage>
        <taxon>Bacteria</taxon>
        <taxon>Pseudomonadati</taxon>
        <taxon>Pseudomonadota</taxon>
        <taxon>Gammaproteobacteria</taxon>
        <taxon>Alteromonadales</taxon>
        <taxon>Alteromonadaceae</taxon>
        <taxon>Brumicola</taxon>
    </lineage>
</organism>
<dbReference type="KEGG" id="gni:GNIT_1190"/>
<reference evidence="1 2" key="1">
    <citation type="journal article" date="2011" name="J. Bacteriol.">
        <title>Complete genome sequence of seawater bacterium Glaciecola nitratireducens FR1064T.</title>
        <authorList>
            <person name="Bian F."/>
            <person name="Qin Q.L."/>
            <person name="Xie B.B."/>
            <person name="Shu Y.L."/>
            <person name="Zhang X.Y."/>
            <person name="Yu Y."/>
            <person name="Chen B."/>
            <person name="Chen X.L."/>
            <person name="Zhou B.C."/>
            <person name="Zhang Y.Z."/>
        </authorList>
    </citation>
    <scope>NUCLEOTIDE SEQUENCE [LARGE SCALE GENOMIC DNA]</scope>
    <source>
        <strain evidence="2">JCM 12485 / KCTC 12276 / FR1064</strain>
    </source>
</reference>
<dbReference type="AlphaFoldDB" id="G4QKB8"/>
<name>G4QKB8_GLANF</name>
<sequence>MSLISKPDNGNRQIFGLSNSNAIMDDAKTGGYSGATAGAVSGLFCGPFFVFCSPILAGIGAASGAVVGAAVGASTGDSDKGKELFTKMNSYLIVNNPQDEFVSSVTALAEQKYQVNAFSDKEISISLEQLIFNTNSDGRIILALSATVTVNYLDKLGRQKSKTNDYDYESSPQFLDTWLEGSDDFYKSKLADAYSTLAEHIVRTL</sequence>
<keyword evidence="2" id="KW-1185">Reference proteome</keyword>
<evidence type="ECO:0000313" key="2">
    <source>
        <dbReference type="Proteomes" id="UP000009282"/>
    </source>
</evidence>
<dbReference type="HOGENOM" id="CLU_1335941_0_0_6"/>
<protein>
    <submittedName>
        <fullName evidence="1">Uncharacterized protein</fullName>
    </submittedName>
</protein>
<accession>G4QKB8</accession>
<dbReference type="Proteomes" id="UP000009282">
    <property type="component" value="Chromosome"/>
</dbReference>
<gene>
    <name evidence="1" type="ordered locus">GNIT_1190</name>
</gene>